<organism evidence="5 6">
    <name type="scientific">Bifidobacterium crudilactis</name>
    <dbReference type="NCBI Taxonomy" id="327277"/>
    <lineage>
        <taxon>Bacteria</taxon>
        <taxon>Bacillati</taxon>
        <taxon>Actinomycetota</taxon>
        <taxon>Actinomycetes</taxon>
        <taxon>Bifidobacteriales</taxon>
        <taxon>Bifidobacteriaceae</taxon>
        <taxon>Bifidobacterium</taxon>
    </lineage>
</organism>
<dbReference type="RefSeq" id="WP_416175359.1">
    <property type="nucleotide sequence ID" value="NZ_CP181270.1"/>
</dbReference>
<dbReference type="GO" id="GO:0003824">
    <property type="term" value="F:catalytic activity"/>
    <property type="evidence" value="ECO:0007669"/>
    <property type="project" value="InterPro"/>
</dbReference>
<dbReference type="InterPro" id="IPR001310">
    <property type="entry name" value="Histidine_triad_HIT"/>
</dbReference>
<gene>
    <name evidence="5" type="ORF">GXW98_03530</name>
</gene>
<dbReference type="PROSITE" id="PS51084">
    <property type="entry name" value="HIT_2"/>
    <property type="match status" value="1"/>
</dbReference>
<evidence type="ECO:0000313" key="5">
    <source>
        <dbReference type="EMBL" id="NLT79343.1"/>
    </source>
</evidence>
<dbReference type="Gene3D" id="3.30.428.10">
    <property type="entry name" value="HIT-like"/>
    <property type="match status" value="1"/>
</dbReference>
<evidence type="ECO:0000256" key="2">
    <source>
        <dbReference type="PIRSR" id="PIRSR601310-3"/>
    </source>
</evidence>
<evidence type="ECO:0000259" key="4">
    <source>
        <dbReference type="PROSITE" id="PS51084"/>
    </source>
</evidence>
<evidence type="ECO:0000313" key="6">
    <source>
        <dbReference type="Proteomes" id="UP000767327"/>
    </source>
</evidence>
<dbReference type="Proteomes" id="UP000767327">
    <property type="component" value="Unassembled WGS sequence"/>
</dbReference>
<dbReference type="PANTHER" id="PTHR42997">
    <property type="entry name" value="HIT FAMILY HYDROLASE"/>
    <property type="match status" value="1"/>
</dbReference>
<dbReference type="InterPro" id="IPR011146">
    <property type="entry name" value="HIT-like"/>
</dbReference>
<proteinExistence type="predicted"/>
<dbReference type="PRINTS" id="PR00332">
    <property type="entry name" value="HISTRIAD"/>
</dbReference>
<sequence length="124" mass="13735">MPNACPFCGIPQEQYVLSNTTCYAIFDLSPVAPGHMLVIPKRHAPTFFDLTTQEHQDMDDLLLRCKEQLDQSSTPGGYNIGLNCGTIAGQSILHCHCHLIPRYQGDVQDPKGGVRGVIPNKQHY</sequence>
<accession>A0A971ICP3</accession>
<reference evidence="5" key="2">
    <citation type="submission" date="2020-01" db="EMBL/GenBank/DDBJ databases">
        <authorList>
            <person name="Campanaro S."/>
        </authorList>
    </citation>
    <scope>NUCLEOTIDE SEQUENCE</scope>
    <source>
        <strain evidence="5">AS01afH2WH_6</strain>
    </source>
</reference>
<evidence type="ECO:0000256" key="3">
    <source>
        <dbReference type="PROSITE-ProRule" id="PRU00464"/>
    </source>
</evidence>
<feature type="domain" description="HIT" evidence="4">
    <location>
        <begin position="3"/>
        <end position="109"/>
    </location>
</feature>
<name>A0A971ICP3_9BIFI</name>
<protein>
    <submittedName>
        <fullName evidence="5">HIT family protein</fullName>
    </submittedName>
</protein>
<dbReference type="EMBL" id="JAAXZR010000015">
    <property type="protein sequence ID" value="NLT79343.1"/>
    <property type="molecule type" value="Genomic_DNA"/>
</dbReference>
<dbReference type="Pfam" id="PF01230">
    <property type="entry name" value="HIT"/>
    <property type="match status" value="1"/>
</dbReference>
<comment type="caution">
    <text evidence="5">The sequence shown here is derived from an EMBL/GenBank/DDBJ whole genome shotgun (WGS) entry which is preliminary data.</text>
</comment>
<feature type="short sequence motif" description="Histidine triad motif" evidence="2 3">
    <location>
        <begin position="94"/>
        <end position="98"/>
    </location>
</feature>
<dbReference type="InterPro" id="IPR052908">
    <property type="entry name" value="AP-4-A_phosphorylase"/>
</dbReference>
<evidence type="ECO:0000256" key="1">
    <source>
        <dbReference type="PIRSR" id="PIRSR601310-1"/>
    </source>
</evidence>
<dbReference type="SUPFAM" id="SSF54197">
    <property type="entry name" value="HIT-like"/>
    <property type="match status" value="1"/>
</dbReference>
<dbReference type="InterPro" id="IPR036265">
    <property type="entry name" value="HIT-like_sf"/>
</dbReference>
<reference evidence="5" key="1">
    <citation type="journal article" date="2020" name="Biotechnol. Biofuels">
        <title>New insights from the biogas microbiome by comprehensive genome-resolved metagenomics of nearly 1600 species originating from multiple anaerobic digesters.</title>
        <authorList>
            <person name="Campanaro S."/>
            <person name="Treu L."/>
            <person name="Rodriguez-R L.M."/>
            <person name="Kovalovszki A."/>
            <person name="Ziels R.M."/>
            <person name="Maus I."/>
            <person name="Zhu X."/>
            <person name="Kougias P.G."/>
            <person name="Basile A."/>
            <person name="Luo G."/>
            <person name="Schluter A."/>
            <person name="Konstantinidis K.T."/>
            <person name="Angelidaki I."/>
        </authorList>
    </citation>
    <scope>NUCLEOTIDE SEQUENCE</scope>
    <source>
        <strain evidence="5">AS01afH2WH_6</strain>
    </source>
</reference>
<feature type="active site" description="Tele-AMP-histidine intermediate" evidence="1">
    <location>
        <position position="96"/>
    </location>
</feature>
<dbReference type="AlphaFoldDB" id="A0A971ICP3"/>
<dbReference type="PANTHER" id="PTHR42997:SF1">
    <property type="entry name" value="AP-4-A PHOSPHORYLASE"/>
    <property type="match status" value="1"/>
</dbReference>